<name>A0A8J7SIY7_9BACT</name>
<dbReference type="EMBL" id="JAENIM010000037">
    <property type="protein sequence ID" value="MBK1790964.1"/>
    <property type="molecule type" value="Genomic_DNA"/>
</dbReference>
<accession>A0A8J7SIY7</accession>
<comment type="caution">
    <text evidence="1">The sequence shown here is derived from an EMBL/GenBank/DDBJ whole genome shotgun (WGS) entry which is preliminary data.</text>
</comment>
<proteinExistence type="predicted"/>
<sequence>MNNSPAKLAADAFITKLNQTKPLQIDLATETAISPYIPAYKKKRIYGRLKRQVNSYFMDGDTITFDWLVDTENYAAVSYQVRNPLNPQHLHIITVAMCKTTKGWLPAPQLGSFQNIYNGYSEQLSDELDQLSKSLQKNTNKRQPSLREDASKQFQRSVAEYRQQLAETPPKELAKQFLNYCRNQQLAGALACLNPMGTSRLNQNAWREIHRATASAIAGSHKINKWEIITSPPAGSVQVVDFSETQSQVTLYHWNPLLASSPPEVLNFSVDQMQPPYFLELPVPLMHEGYEYADDHSAEEHQSANFYQLLNKQSQYQPLDSLDDAIDKLQNAIKTNDFKSYLQLVAPELRLEQKNKQILINTLKVSWRNAIGQSSLPIDSTHSPLPAKTCLTRNAAIAYTAPAIIDLANSKNIHTSYWLQIDGHWSLVPSSQRFTREINKSLDEDELSKFNVLASTSKSEFKKQLNKYQLLNIQQVDWQETATAPSNQEAKDHTNKYLKLLSEANTNEILQNSLLICPEDDSAPLTQIKYAIQGSQLTKKIGIPDEILATSSNGRWHAVSLKTHTTAEQADYPMMLITTHHGKTKTVIDFKVKYITHLGIQLRNNSNWKKLEENIPAEELERIRELFDKHIKLAESDYKANQDD</sequence>
<organism evidence="1 2">
    <name type="scientific">Persicirhabdus sediminis</name>
    <dbReference type="NCBI Taxonomy" id="454144"/>
    <lineage>
        <taxon>Bacteria</taxon>
        <taxon>Pseudomonadati</taxon>
        <taxon>Verrucomicrobiota</taxon>
        <taxon>Verrucomicrobiia</taxon>
        <taxon>Verrucomicrobiales</taxon>
        <taxon>Verrucomicrobiaceae</taxon>
        <taxon>Persicirhabdus</taxon>
    </lineage>
</organism>
<keyword evidence="2" id="KW-1185">Reference proteome</keyword>
<dbReference type="RefSeq" id="WP_200310984.1">
    <property type="nucleotide sequence ID" value="NZ_JAENIM010000037.1"/>
</dbReference>
<gene>
    <name evidence="1" type="ORF">JIN82_07320</name>
</gene>
<dbReference type="AlphaFoldDB" id="A0A8J7SIY7"/>
<reference evidence="1" key="1">
    <citation type="submission" date="2021-01" db="EMBL/GenBank/DDBJ databases">
        <title>Modified the classification status of verrucomicrobia.</title>
        <authorList>
            <person name="Feng X."/>
        </authorList>
    </citation>
    <scope>NUCLEOTIDE SEQUENCE</scope>
    <source>
        <strain evidence="1">_KCTC 22039</strain>
    </source>
</reference>
<protein>
    <submittedName>
        <fullName evidence="1">Uncharacterized protein</fullName>
    </submittedName>
</protein>
<evidence type="ECO:0000313" key="2">
    <source>
        <dbReference type="Proteomes" id="UP000624703"/>
    </source>
</evidence>
<evidence type="ECO:0000313" key="1">
    <source>
        <dbReference type="EMBL" id="MBK1790964.1"/>
    </source>
</evidence>
<dbReference type="Proteomes" id="UP000624703">
    <property type="component" value="Unassembled WGS sequence"/>
</dbReference>